<evidence type="ECO:0000313" key="2">
    <source>
        <dbReference type="Proteomes" id="UP000886523"/>
    </source>
</evidence>
<keyword evidence="2" id="KW-1185">Reference proteome</keyword>
<dbReference type="AlphaFoldDB" id="A0A9P6DPG0"/>
<gene>
    <name evidence="1" type="ORF">BS47DRAFT_1352972</name>
</gene>
<comment type="caution">
    <text evidence="1">The sequence shown here is derived from an EMBL/GenBank/DDBJ whole genome shotgun (WGS) entry which is preliminary data.</text>
</comment>
<protein>
    <submittedName>
        <fullName evidence="1">Uncharacterized protein</fullName>
    </submittedName>
</protein>
<name>A0A9P6DPG0_9AGAM</name>
<proteinExistence type="predicted"/>
<sequence length="49" mass="5068">PGHPYVPYLAAKSHNLGVIVANAQLADSDGLKMVIEPEGDPGPNVDVNS</sequence>
<organism evidence="1 2">
    <name type="scientific">Hydnum rufescens UP504</name>
    <dbReference type="NCBI Taxonomy" id="1448309"/>
    <lineage>
        <taxon>Eukaryota</taxon>
        <taxon>Fungi</taxon>
        <taxon>Dikarya</taxon>
        <taxon>Basidiomycota</taxon>
        <taxon>Agaricomycotina</taxon>
        <taxon>Agaricomycetes</taxon>
        <taxon>Cantharellales</taxon>
        <taxon>Hydnaceae</taxon>
        <taxon>Hydnum</taxon>
    </lineage>
</organism>
<reference evidence="1" key="1">
    <citation type="journal article" date="2020" name="Nat. Commun.">
        <title>Large-scale genome sequencing of mycorrhizal fungi provides insights into the early evolution of symbiotic traits.</title>
        <authorList>
            <person name="Miyauchi S."/>
            <person name="Kiss E."/>
            <person name="Kuo A."/>
            <person name="Drula E."/>
            <person name="Kohler A."/>
            <person name="Sanchez-Garcia M."/>
            <person name="Morin E."/>
            <person name="Andreopoulos B."/>
            <person name="Barry K.W."/>
            <person name="Bonito G."/>
            <person name="Buee M."/>
            <person name="Carver A."/>
            <person name="Chen C."/>
            <person name="Cichocki N."/>
            <person name="Clum A."/>
            <person name="Culley D."/>
            <person name="Crous P.W."/>
            <person name="Fauchery L."/>
            <person name="Girlanda M."/>
            <person name="Hayes R.D."/>
            <person name="Keri Z."/>
            <person name="LaButti K."/>
            <person name="Lipzen A."/>
            <person name="Lombard V."/>
            <person name="Magnuson J."/>
            <person name="Maillard F."/>
            <person name="Murat C."/>
            <person name="Nolan M."/>
            <person name="Ohm R.A."/>
            <person name="Pangilinan J."/>
            <person name="Pereira M.F."/>
            <person name="Perotto S."/>
            <person name="Peter M."/>
            <person name="Pfister S."/>
            <person name="Riley R."/>
            <person name="Sitrit Y."/>
            <person name="Stielow J.B."/>
            <person name="Szollosi G."/>
            <person name="Zifcakova L."/>
            <person name="Stursova M."/>
            <person name="Spatafora J.W."/>
            <person name="Tedersoo L."/>
            <person name="Vaario L.M."/>
            <person name="Yamada A."/>
            <person name="Yan M."/>
            <person name="Wang P."/>
            <person name="Xu J."/>
            <person name="Bruns T."/>
            <person name="Baldrian P."/>
            <person name="Vilgalys R."/>
            <person name="Dunand C."/>
            <person name="Henrissat B."/>
            <person name="Grigoriev I.V."/>
            <person name="Hibbett D."/>
            <person name="Nagy L.G."/>
            <person name="Martin F.M."/>
        </authorList>
    </citation>
    <scope>NUCLEOTIDE SEQUENCE</scope>
    <source>
        <strain evidence="1">UP504</strain>
    </source>
</reference>
<dbReference type="EMBL" id="MU129119">
    <property type="protein sequence ID" value="KAF9506229.1"/>
    <property type="molecule type" value="Genomic_DNA"/>
</dbReference>
<accession>A0A9P6DPG0</accession>
<dbReference type="Proteomes" id="UP000886523">
    <property type="component" value="Unassembled WGS sequence"/>
</dbReference>
<feature type="non-terminal residue" evidence="1">
    <location>
        <position position="1"/>
    </location>
</feature>
<evidence type="ECO:0000313" key="1">
    <source>
        <dbReference type="EMBL" id="KAF9506229.1"/>
    </source>
</evidence>